<feature type="region of interest" description="Disordered" evidence="1">
    <location>
        <begin position="1"/>
        <end position="20"/>
    </location>
</feature>
<dbReference type="AlphaFoldDB" id="A0A4Y1RYC6"/>
<organism evidence="2">
    <name type="scientific">Prunus dulcis</name>
    <name type="common">Almond</name>
    <name type="synonym">Amygdalus dulcis</name>
    <dbReference type="NCBI Taxonomy" id="3755"/>
    <lineage>
        <taxon>Eukaryota</taxon>
        <taxon>Viridiplantae</taxon>
        <taxon>Streptophyta</taxon>
        <taxon>Embryophyta</taxon>
        <taxon>Tracheophyta</taxon>
        <taxon>Spermatophyta</taxon>
        <taxon>Magnoliopsida</taxon>
        <taxon>eudicotyledons</taxon>
        <taxon>Gunneridae</taxon>
        <taxon>Pentapetalae</taxon>
        <taxon>rosids</taxon>
        <taxon>fabids</taxon>
        <taxon>Rosales</taxon>
        <taxon>Rosaceae</taxon>
        <taxon>Amygdaloideae</taxon>
        <taxon>Amygdaleae</taxon>
        <taxon>Prunus</taxon>
    </lineage>
</organism>
<feature type="compositionally biased region" description="Basic and acidic residues" evidence="1">
    <location>
        <begin position="47"/>
        <end position="68"/>
    </location>
</feature>
<name>A0A4Y1RYC6_PRUDU</name>
<evidence type="ECO:0000256" key="1">
    <source>
        <dbReference type="SAM" id="MobiDB-lite"/>
    </source>
</evidence>
<protein>
    <submittedName>
        <fullName evidence="2">Uncharacterized protein</fullName>
    </submittedName>
</protein>
<accession>A0A4Y1RYC6</accession>
<feature type="compositionally biased region" description="Polar residues" evidence="1">
    <location>
        <begin position="1"/>
        <end position="19"/>
    </location>
</feature>
<dbReference type="EMBL" id="AP019304">
    <property type="protein sequence ID" value="BBH09409.1"/>
    <property type="molecule type" value="Genomic_DNA"/>
</dbReference>
<sequence length="219" mass="24477">MHHVNQSIAKSRTNKNPSKQFKHMIFNHSNKKTIQYLSSNQNGTSSDRIDQPRSAAKQDAREARDDIPPRVVPKRPLQIRGESRLFAPLLHGGLSDLELDHPLDEPQKVLAVGHGRVEVDPLDGLGLVMVATDSRARVLLHGLLDDLERGLKRPIHNPLDQLSGPELAQQLRDEGLDERHALVVSHGQDEAVQHLLARIGSSRNPSHEVFGFVFAQMRD</sequence>
<reference evidence="2" key="1">
    <citation type="journal article" date="2019" name="Science">
        <title>Mutation of a bHLH transcription factor allowed almond domestication.</title>
        <authorList>
            <person name="Sanchez-Perez R."/>
            <person name="Pavan S."/>
            <person name="Mazzeo R."/>
            <person name="Moldovan C."/>
            <person name="Aiese Cigliano R."/>
            <person name="Del Cueto J."/>
            <person name="Ricciardi F."/>
            <person name="Lotti C."/>
            <person name="Ricciardi L."/>
            <person name="Dicenta F."/>
            <person name="Lopez-Marques R.L."/>
            <person name="Lindberg Moller B."/>
        </authorList>
    </citation>
    <scope>NUCLEOTIDE SEQUENCE</scope>
</reference>
<proteinExistence type="predicted"/>
<evidence type="ECO:0000313" key="2">
    <source>
        <dbReference type="EMBL" id="BBH09409.1"/>
    </source>
</evidence>
<gene>
    <name evidence="2" type="ORF">Prudu_021896</name>
</gene>
<feature type="region of interest" description="Disordered" evidence="1">
    <location>
        <begin position="38"/>
        <end position="75"/>
    </location>
</feature>